<reference evidence="1" key="2">
    <citation type="journal article" date="2022" name="New Phytol.">
        <title>Evolutionary transition to the ectomycorrhizal habit in the genomes of a hyperdiverse lineage of mushroom-forming fungi.</title>
        <authorList>
            <person name="Looney B."/>
            <person name="Miyauchi S."/>
            <person name="Morin E."/>
            <person name="Drula E."/>
            <person name="Courty P.E."/>
            <person name="Kohler A."/>
            <person name="Kuo A."/>
            <person name="LaButti K."/>
            <person name="Pangilinan J."/>
            <person name="Lipzen A."/>
            <person name="Riley R."/>
            <person name="Andreopoulos W."/>
            <person name="He G."/>
            <person name="Johnson J."/>
            <person name="Nolan M."/>
            <person name="Tritt A."/>
            <person name="Barry K.W."/>
            <person name="Grigoriev I.V."/>
            <person name="Nagy L.G."/>
            <person name="Hibbett D."/>
            <person name="Henrissat B."/>
            <person name="Matheny P.B."/>
            <person name="Labbe J."/>
            <person name="Martin F.M."/>
        </authorList>
    </citation>
    <scope>NUCLEOTIDE SEQUENCE</scope>
    <source>
        <strain evidence="1">FP105234-sp</strain>
    </source>
</reference>
<evidence type="ECO:0000313" key="2">
    <source>
        <dbReference type="Proteomes" id="UP000814033"/>
    </source>
</evidence>
<comment type="caution">
    <text evidence="1">The sequence shown here is derived from an EMBL/GenBank/DDBJ whole genome shotgun (WGS) entry which is preliminary data.</text>
</comment>
<dbReference type="Proteomes" id="UP000814033">
    <property type="component" value="Unassembled WGS sequence"/>
</dbReference>
<keyword evidence="2" id="KW-1185">Reference proteome</keyword>
<evidence type="ECO:0000313" key="1">
    <source>
        <dbReference type="EMBL" id="KAI0048489.1"/>
    </source>
</evidence>
<accession>A0ACB8RW50</accession>
<dbReference type="EMBL" id="MU275886">
    <property type="protein sequence ID" value="KAI0048489.1"/>
    <property type="molecule type" value="Genomic_DNA"/>
</dbReference>
<reference evidence="1" key="1">
    <citation type="submission" date="2021-02" db="EMBL/GenBank/DDBJ databases">
        <authorList>
            <consortium name="DOE Joint Genome Institute"/>
            <person name="Ahrendt S."/>
            <person name="Looney B.P."/>
            <person name="Miyauchi S."/>
            <person name="Morin E."/>
            <person name="Drula E."/>
            <person name="Courty P.E."/>
            <person name="Chicoki N."/>
            <person name="Fauchery L."/>
            <person name="Kohler A."/>
            <person name="Kuo A."/>
            <person name="Labutti K."/>
            <person name="Pangilinan J."/>
            <person name="Lipzen A."/>
            <person name="Riley R."/>
            <person name="Andreopoulos W."/>
            <person name="He G."/>
            <person name="Johnson J."/>
            <person name="Barry K.W."/>
            <person name="Grigoriev I.V."/>
            <person name="Nagy L."/>
            <person name="Hibbett D."/>
            <person name="Henrissat B."/>
            <person name="Matheny P.B."/>
            <person name="Labbe J."/>
            <person name="Martin F."/>
        </authorList>
    </citation>
    <scope>NUCLEOTIDE SEQUENCE</scope>
    <source>
        <strain evidence="1">FP105234-sp</strain>
    </source>
</reference>
<organism evidence="1 2">
    <name type="scientific">Auriscalpium vulgare</name>
    <dbReference type="NCBI Taxonomy" id="40419"/>
    <lineage>
        <taxon>Eukaryota</taxon>
        <taxon>Fungi</taxon>
        <taxon>Dikarya</taxon>
        <taxon>Basidiomycota</taxon>
        <taxon>Agaricomycotina</taxon>
        <taxon>Agaricomycetes</taxon>
        <taxon>Russulales</taxon>
        <taxon>Auriscalpiaceae</taxon>
        <taxon>Auriscalpium</taxon>
    </lineage>
</organism>
<proteinExistence type="predicted"/>
<protein>
    <submittedName>
        <fullName evidence="1">Uncharacterized protein</fullName>
    </submittedName>
</protein>
<gene>
    <name evidence="1" type="ORF">FA95DRAFT_1678311</name>
</gene>
<name>A0ACB8RW50_9AGAM</name>
<sequence>MGILLAQEDAFGFKKLVKTIGRAYQKRALELIRLCRLLAHISDGGEGQLKKSDGLTRVLGLVSAAMEAGGKAGKGTTSAADGAFSQAVNALHAYMDEFYKGYTQLGDARKALDDATQKDGSSMTLSSRVATRLGPKPGSLLGGKVVRVNFCLLKSPTGGREEAIIVSQELDTKATLAEVLWMFNRFRDERRIALDQNAHFYTGLPDNPAAYTHNFRVEALQDIKPGQISTVYVLVDRPSRIIVDLGNLSRTFGNIWKPGEVVILKDLKGSLEAADLFGHHIQDTPATFWRRGDPGRSEIAKDWKTLLHQALKFEHIDWLIRTDLSPEELPEEWVPCSPVKEKSQPSGSVSTQERRGRTKRPRLSKQAQGSSSTTTVESSRTVESHKAQSSLIREHKSSTVSASSSVSFPRPPGSPASPMVDPSSQAQMIQGGVKPRPEPIDSGVMMSDADSARNIQSFAAASRRTRHSIASVHGASGATPPDAPSTSKPPSLAKRHTNSPSATVPAPGISSPHNVPGGPFREAPKSVKPPVDLQRGEATPVMAIRGAPASSVGAKSSGAESSYVPRGKAILGSAVGGQAAAENPPKQKPIATSPASTPPPREASQPAAHAARASPTPSTPVPSVSSHTQSRLSQSAAEGSPGYVTILPKTQAPLHNPTPPPRSRSPAQFPSMPSSSSHSLPMKPPIPTFSLPPQTPPTPPPAKKGWLRRHVLDPLKKSVLGT</sequence>